<reference evidence="1 2" key="1">
    <citation type="journal article" date="2016" name="Mol. Biol. Evol.">
        <title>Comparative Genomics of Early-Diverging Mushroom-Forming Fungi Provides Insights into the Origins of Lignocellulose Decay Capabilities.</title>
        <authorList>
            <person name="Nagy L.G."/>
            <person name="Riley R."/>
            <person name="Tritt A."/>
            <person name="Adam C."/>
            <person name="Daum C."/>
            <person name="Floudas D."/>
            <person name="Sun H."/>
            <person name="Yadav J.S."/>
            <person name="Pangilinan J."/>
            <person name="Larsson K.H."/>
            <person name="Matsuura K."/>
            <person name="Barry K."/>
            <person name="Labutti K."/>
            <person name="Kuo R."/>
            <person name="Ohm R.A."/>
            <person name="Bhattacharya S.S."/>
            <person name="Shirouzu T."/>
            <person name="Yoshinaga Y."/>
            <person name="Martin F.M."/>
            <person name="Grigoriev I.V."/>
            <person name="Hibbett D.S."/>
        </authorList>
    </citation>
    <scope>NUCLEOTIDE SEQUENCE [LARGE SCALE GENOMIC DNA]</scope>
    <source>
        <strain evidence="1 2">93-53</strain>
    </source>
</reference>
<dbReference type="AlphaFoldDB" id="A0A165CW39"/>
<protein>
    <submittedName>
        <fullName evidence="1">Uncharacterized protein</fullName>
    </submittedName>
</protein>
<proteinExistence type="predicted"/>
<sequence length="89" mass="9642">MLWVCSRERSRSRGTPFVATCVGCRSHAARCSGLTIAETRRSPSAGASPVRANNEPISPHREYASQCTCTRANRLARCLSAMSTRRSAG</sequence>
<dbReference type="InParanoid" id="A0A165CW39"/>
<dbReference type="Proteomes" id="UP000076871">
    <property type="component" value="Unassembled WGS sequence"/>
</dbReference>
<keyword evidence="2" id="KW-1185">Reference proteome</keyword>
<dbReference type="GeneID" id="63819103"/>
<name>A0A165CW39_9APHY</name>
<gene>
    <name evidence="1" type="ORF">LAESUDRAFT_337063</name>
</gene>
<evidence type="ECO:0000313" key="2">
    <source>
        <dbReference type="Proteomes" id="UP000076871"/>
    </source>
</evidence>
<dbReference type="EMBL" id="KV427643">
    <property type="protein sequence ID" value="KZT03553.1"/>
    <property type="molecule type" value="Genomic_DNA"/>
</dbReference>
<dbReference type="RefSeq" id="XP_040761293.1">
    <property type="nucleotide sequence ID" value="XM_040902072.1"/>
</dbReference>
<accession>A0A165CW39</accession>
<evidence type="ECO:0000313" key="1">
    <source>
        <dbReference type="EMBL" id="KZT03553.1"/>
    </source>
</evidence>
<organism evidence="1 2">
    <name type="scientific">Laetiporus sulphureus 93-53</name>
    <dbReference type="NCBI Taxonomy" id="1314785"/>
    <lineage>
        <taxon>Eukaryota</taxon>
        <taxon>Fungi</taxon>
        <taxon>Dikarya</taxon>
        <taxon>Basidiomycota</taxon>
        <taxon>Agaricomycotina</taxon>
        <taxon>Agaricomycetes</taxon>
        <taxon>Polyporales</taxon>
        <taxon>Laetiporus</taxon>
    </lineage>
</organism>